<evidence type="ECO:0000313" key="12">
    <source>
        <dbReference type="EMBL" id="RJG18062.1"/>
    </source>
</evidence>
<feature type="domain" description="TonB-dependent receptor-like beta-barrel" evidence="10">
    <location>
        <begin position="363"/>
        <end position="796"/>
    </location>
</feature>
<dbReference type="AlphaFoldDB" id="A0A418XYG6"/>
<dbReference type="InterPro" id="IPR039426">
    <property type="entry name" value="TonB-dep_rcpt-like"/>
</dbReference>
<dbReference type="NCBIfam" id="TIGR01782">
    <property type="entry name" value="TonB-Xanth-Caul"/>
    <property type="match status" value="1"/>
</dbReference>
<evidence type="ECO:0000256" key="4">
    <source>
        <dbReference type="ARBA" id="ARBA00022692"/>
    </source>
</evidence>
<keyword evidence="4 8" id="KW-0812">Transmembrane</keyword>
<dbReference type="EMBL" id="QYYA01000002">
    <property type="protein sequence ID" value="RJG18062.1"/>
    <property type="molecule type" value="Genomic_DNA"/>
</dbReference>
<dbReference type="Gene3D" id="2.40.170.20">
    <property type="entry name" value="TonB-dependent receptor, beta-barrel domain"/>
    <property type="match status" value="1"/>
</dbReference>
<evidence type="ECO:0000313" key="13">
    <source>
        <dbReference type="Proteomes" id="UP000283734"/>
    </source>
</evidence>
<gene>
    <name evidence="12" type="ORF">D4A39_06145</name>
</gene>
<dbReference type="RefSeq" id="WP_052017529.1">
    <property type="nucleotide sequence ID" value="NZ_QYYA01000002.1"/>
</dbReference>
<evidence type="ECO:0000259" key="11">
    <source>
        <dbReference type="Pfam" id="PF07715"/>
    </source>
</evidence>
<evidence type="ECO:0000256" key="5">
    <source>
        <dbReference type="ARBA" id="ARBA00023077"/>
    </source>
</evidence>
<accession>A0A418XYG6</accession>
<keyword evidence="7 8" id="KW-0998">Cell outer membrane</keyword>
<dbReference type="PROSITE" id="PS52016">
    <property type="entry name" value="TONB_DEPENDENT_REC_3"/>
    <property type="match status" value="1"/>
</dbReference>
<evidence type="ECO:0000256" key="1">
    <source>
        <dbReference type="ARBA" id="ARBA00004571"/>
    </source>
</evidence>
<reference evidence="12 13" key="1">
    <citation type="submission" date="2018-09" db="EMBL/GenBank/DDBJ databases">
        <title>Alcanivorax profundi sp. nov., isolated from 1000 m-depth seawater of the Mariana Trench.</title>
        <authorList>
            <person name="Liu J."/>
        </authorList>
    </citation>
    <scope>NUCLEOTIDE SEQUENCE [LARGE SCALE GENOMIC DNA]</scope>
    <source>
        <strain evidence="12 13">MTEO17</strain>
    </source>
</reference>
<comment type="subcellular location">
    <subcellularLocation>
        <location evidence="1 8">Cell outer membrane</location>
        <topology evidence="1 8">Multi-pass membrane protein</topology>
    </subcellularLocation>
</comment>
<dbReference type="Pfam" id="PF00593">
    <property type="entry name" value="TonB_dep_Rec_b-barrel"/>
    <property type="match status" value="1"/>
</dbReference>
<dbReference type="CDD" id="cd01347">
    <property type="entry name" value="ligand_gated_channel"/>
    <property type="match status" value="1"/>
</dbReference>
<keyword evidence="12" id="KW-0675">Receptor</keyword>
<dbReference type="PANTHER" id="PTHR40980">
    <property type="entry name" value="PLUG DOMAIN-CONTAINING PROTEIN"/>
    <property type="match status" value="1"/>
</dbReference>
<evidence type="ECO:0000256" key="7">
    <source>
        <dbReference type="ARBA" id="ARBA00023237"/>
    </source>
</evidence>
<evidence type="ECO:0000256" key="9">
    <source>
        <dbReference type="RuleBase" id="RU003357"/>
    </source>
</evidence>
<dbReference type="Proteomes" id="UP000283734">
    <property type="component" value="Unassembled WGS sequence"/>
</dbReference>
<evidence type="ECO:0000256" key="2">
    <source>
        <dbReference type="ARBA" id="ARBA00022448"/>
    </source>
</evidence>
<evidence type="ECO:0000256" key="6">
    <source>
        <dbReference type="ARBA" id="ARBA00023136"/>
    </source>
</evidence>
<dbReference type="InterPro" id="IPR036942">
    <property type="entry name" value="Beta-barrel_TonB_sf"/>
</dbReference>
<dbReference type="Gene3D" id="2.170.130.10">
    <property type="entry name" value="TonB-dependent receptor, plug domain"/>
    <property type="match status" value="1"/>
</dbReference>
<comment type="caution">
    <text evidence="12">The sequence shown here is derived from an EMBL/GenBank/DDBJ whole genome shotgun (WGS) entry which is preliminary data.</text>
</comment>
<proteinExistence type="inferred from homology"/>
<organism evidence="12 13">
    <name type="scientific">Alcanivorax profundi</name>
    <dbReference type="NCBI Taxonomy" id="2338368"/>
    <lineage>
        <taxon>Bacteria</taxon>
        <taxon>Pseudomonadati</taxon>
        <taxon>Pseudomonadota</taxon>
        <taxon>Gammaproteobacteria</taxon>
        <taxon>Oceanospirillales</taxon>
        <taxon>Alcanivoracaceae</taxon>
        <taxon>Alcanivorax</taxon>
    </lineage>
</organism>
<feature type="domain" description="TonB-dependent receptor plug" evidence="11">
    <location>
        <begin position="64"/>
        <end position="163"/>
    </location>
</feature>
<evidence type="ECO:0000256" key="8">
    <source>
        <dbReference type="PROSITE-ProRule" id="PRU01360"/>
    </source>
</evidence>
<keyword evidence="5 9" id="KW-0798">TonB box</keyword>
<sequence length="830" mass="91075">MQGASQQPVGPPVARTLLATAIAVVCGQLHAQSGEPNEIETVRVIGQAASTDRALSEQRAADNIESKVRADDIGDFPDNNVSESLQRMPGVSIERDQGEGRFVRVRGVAPDLNAVNVNGIQVPAPEAGRRAVALDVIPADLLESLTVVKTLTPDMDGNSLGGTVEVETLSAFDRDGLFYSVSGAGSYDEHTDQTSPEFAVAASNQFSLGGGEKNLGVAGAVSWGKRDFGSDNVETGGAWDFDDNNALEEFEQRDYMITRERLGMALNVDYLLSDDTSLYLRTLHSEFRDEEIRQANVFAFDSAQQPGQTGVTEVEKELKDREETQDISSFVLGGQHVSGEWTTDFRAGYSTAQEDEPRHADSTVFVADFTDGGYQGHRKPSALYPTGFYDDSNFDLDEIEVTEGKTTDEQVDVALDFTRDLYWNDNPASIKFGTKASQRTKDSDVNVWTYGPSASLADHATDVDYELGNFGSGIDPDSIDGLIAGPGQYEDIASAIEDYEMSEDRQAAYLMGTVDIQQLRILAGVRYERLDFEADGFGDDNGTITASHYDNDEDHWLPALHLRYQLTNDTLVRSAFTRSVVRPTFEQLSPGFEIDGSEASFGNPALKSLESNNLDLGIEHYMGRAGVVSAFAFYKDIKNFAYLTDKGGTPGYTAFDDAETFENGNDASLYGIELAYSKQFSELPAPFNGLLMGANATLVDSSAEIESYDEGSGTTFRRDIALPSQSDVTGNLMVGYETQKLSLRLAANYTGKFLQEVSDSMDKRYDIYTDDHIQLDFNGYYFLTDNLQLTFEAININDEPFYAYTGKEKFNAQYEEYGPTFKLGLALKSL</sequence>
<evidence type="ECO:0000259" key="10">
    <source>
        <dbReference type="Pfam" id="PF00593"/>
    </source>
</evidence>
<evidence type="ECO:0000256" key="3">
    <source>
        <dbReference type="ARBA" id="ARBA00022452"/>
    </source>
</evidence>
<dbReference type="Pfam" id="PF07715">
    <property type="entry name" value="Plug"/>
    <property type="match status" value="1"/>
</dbReference>
<keyword evidence="13" id="KW-1185">Reference proteome</keyword>
<protein>
    <submittedName>
        <fullName evidence="12">TonB-dependent receptor</fullName>
    </submittedName>
</protein>
<dbReference type="InterPro" id="IPR000531">
    <property type="entry name" value="Beta-barrel_TonB"/>
</dbReference>
<dbReference type="InterPro" id="IPR010104">
    <property type="entry name" value="TonB_rcpt_bac"/>
</dbReference>
<name>A0A418XYG6_9GAMM</name>
<comment type="similarity">
    <text evidence="8 9">Belongs to the TonB-dependent receptor family.</text>
</comment>
<keyword evidence="2 8" id="KW-0813">Transport</keyword>
<dbReference type="GO" id="GO:0009279">
    <property type="term" value="C:cell outer membrane"/>
    <property type="evidence" value="ECO:0007669"/>
    <property type="project" value="UniProtKB-SubCell"/>
</dbReference>
<keyword evidence="6 8" id="KW-0472">Membrane</keyword>
<keyword evidence="3 8" id="KW-1134">Transmembrane beta strand</keyword>
<dbReference type="PANTHER" id="PTHR40980:SF4">
    <property type="entry name" value="TONB-DEPENDENT RECEPTOR-LIKE BETA-BARREL DOMAIN-CONTAINING PROTEIN"/>
    <property type="match status" value="1"/>
</dbReference>
<dbReference type="SUPFAM" id="SSF56935">
    <property type="entry name" value="Porins"/>
    <property type="match status" value="1"/>
</dbReference>
<dbReference type="InterPro" id="IPR012910">
    <property type="entry name" value="Plug_dom"/>
</dbReference>
<dbReference type="OrthoDB" id="8727862at2"/>
<dbReference type="InterPro" id="IPR037066">
    <property type="entry name" value="Plug_dom_sf"/>
</dbReference>